<dbReference type="InterPro" id="IPR040198">
    <property type="entry name" value="Fido_containing"/>
</dbReference>
<gene>
    <name evidence="2" type="ORF">SAMN06295970_10318</name>
</gene>
<keyword evidence="3" id="KW-1185">Reference proteome</keyword>
<accession>A0ABY1PZP2</accession>
<dbReference type="SUPFAM" id="SSF140931">
    <property type="entry name" value="Fic-like"/>
    <property type="match status" value="1"/>
</dbReference>
<reference evidence="2 3" key="1">
    <citation type="submission" date="2017-05" db="EMBL/GenBank/DDBJ databases">
        <authorList>
            <person name="Varghese N."/>
            <person name="Submissions S."/>
        </authorList>
    </citation>
    <scope>NUCLEOTIDE SEQUENCE [LARGE SCALE GENOMIC DNA]</scope>
    <source>
        <strain evidence="2 3">DSM 26001</strain>
    </source>
</reference>
<organism evidence="2 3">
    <name type="scientific">Noviherbaspirillum suwonense</name>
    <dbReference type="NCBI Taxonomy" id="1224511"/>
    <lineage>
        <taxon>Bacteria</taxon>
        <taxon>Pseudomonadati</taxon>
        <taxon>Pseudomonadota</taxon>
        <taxon>Betaproteobacteria</taxon>
        <taxon>Burkholderiales</taxon>
        <taxon>Oxalobacteraceae</taxon>
        <taxon>Noviherbaspirillum</taxon>
    </lineage>
</organism>
<sequence length="468" mass="53136">MAKPVSNREMDAALAIVRQFPQGASIEDIETRLGTPAVRRTLQRWLQALIHQERLQKFGKGRATRYFVPLRVDIAVHEPDRKSHGKPAAAQDNFRIPLSRAGADVERQVQRSLQERTPVGYRRAFLDSYRPNETFYLSKPIRTELLAHGQAVGADEPAGTYARRIAHRLLIDLSWNSSRLEGNTYSLLETERLIQEGEAASGKGALEAQMILNHKDALEFLIDSAGEIDFNRYTLLNLHALLSDNLLADPMACGRLRSISVGIGRTVFLPLEGPQRIEECFQQILDTAAAIADPFEQAFFAMVHLPYLQPFEDVNKRVSRLAANIPLIKRNLCPLSFVDVLQQTYVSAMLGIYEDNRVELLRDVFVWAYKRSCARYSAVRQSLGEPDPFRLKYRQLVVEAVGDVVRGCMGKLDAISFVHRHAQVHVPEQDRARLVEVIETQLMSLHEGSIARYRLRPSQYQAWQAVWK</sequence>
<dbReference type="Pfam" id="PF02661">
    <property type="entry name" value="Fic"/>
    <property type="match status" value="1"/>
</dbReference>
<dbReference type="PANTHER" id="PTHR13504">
    <property type="entry name" value="FIDO DOMAIN-CONTAINING PROTEIN DDB_G0283145"/>
    <property type="match status" value="1"/>
</dbReference>
<comment type="caution">
    <text evidence="2">The sequence shown here is derived from an EMBL/GenBank/DDBJ whole genome shotgun (WGS) entry which is preliminary data.</text>
</comment>
<dbReference type="InterPro" id="IPR003812">
    <property type="entry name" value="Fido"/>
</dbReference>
<name>A0ABY1PZP2_9BURK</name>
<dbReference type="PROSITE" id="PS51459">
    <property type="entry name" value="FIDO"/>
    <property type="match status" value="1"/>
</dbReference>
<dbReference type="Gene3D" id="1.10.3290.10">
    <property type="entry name" value="Fido-like domain"/>
    <property type="match status" value="1"/>
</dbReference>
<evidence type="ECO:0000313" key="3">
    <source>
        <dbReference type="Proteomes" id="UP001158049"/>
    </source>
</evidence>
<feature type="domain" description="Fido" evidence="1">
    <location>
        <begin position="230"/>
        <end position="370"/>
    </location>
</feature>
<dbReference type="EMBL" id="FXUL01000003">
    <property type="protein sequence ID" value="SMP51419.1"/>
    <property type="molecule type" value="Genomic_DNA"/>
</dbReference>
<dbReference type="Proteomes" id="UP001158049">
    <property type="component" value="Unassembled WGS sequence"/>
</dbReference>
<proteinExistence type="predicted"/>
<dbReference type="PANTHER" id="PTHR13504:SF38">
    <property type="entry name" value="FIDO DOMAIN-CONTAINING PROTEIN"/>
    <property type="match status" value="1"/>
</dbReference>
<evidence type="ECO:0000259" key="1">
    <source>
        <dbReference type="PROSITE" id="PS51459"/>
    </source>
</evidence>
<protein>
    <submittedName>
        <fullName evidence="2">Fic/DOC family protein</fullName>
    </submittedName>
</protein>
<evidence type="ECO:0000313" key="2">
    <source>
        <dbReference type="EMBL" id="SMP51419.1"/>
    </source>
</evidence>
<dbReference type="InterPro" id="IPR036597">
    <property type="entry name" value="Fido-like_dom_sf"/>
</dbReference>